<name>C2FVK1_SPHSI</name>
<evidence type="ECO:0000313" key="1">
    <source>
        <dbReference type="EMBL" id="EEI93059.1"/>
    </source>
</evidence>
<sequence>MYTIISIICKQQKLFMHFFHSGIIKPGAYLQEEIKSHIFVLTH</sequence>
<dbReference type="EMBL" id="ACHB01000033">
    <property type="protein sequence ID" value="EEI93059.1"/>
    <property type="molecule type" value="Genomic_DNA"/>
</dbReference>
<accession>C2FVK1</accession>
<comment type="caution">
    <text evidence="1">The sequence shown here is derived from an EMBL/GenBank/DDBJ whole genome shotgun (WGS) entry which is preliminary data.</text>
</comment>
<gene>
    <name evidence="1" type="ORF">HMPREF0765_1357</name>
</gene>
<proteinExistence type="predicted"/>
<reference evidence="1 2" key="1">
    <citation type="submission" date="2009-01" db="EMBL/GenBank/DDBJ databases">
        <authorList>
            <person name="Qin X."/>
            <person name="Bachman B."/>
            <person name="Battles P."/>
            <person name="Bell A."/>
            <person name="Bess C."/>
            <person name="Bickham C."/>
            <person name="Chaboub L."/>
            <person name="Chen D."/>
            <person name="Coyle M."/>
            <person name="Deiros D.R."/>
            <person name="Dinh H."/>
            <person name="Forbes L."/>
            <person name="Fowler G."/>
            <person name="Francisco L."/>
            <person name="Fu Q."/>
            <person name="Gubbala S."/>
            <person name="Hale W."/>
            <person name="Han Y."/>
            <person name="Hemphill L."/>
            <person name="Highlander S.K."/>
            <person name="Hirani K."/>
            <person name="Hogues M."/>
            <person name="Jackson L."/>
            <person name="Jakkamsetti A."/>
            <person name="Javaid M."/>
            <person name="Jiang H."/>
            <person name="Korchina V."/>
            <person name="Kovar C."/>
            <person name="Lara F."/>
            <person name="Lee S."/>
            <person name="Mata R."/>
            <person name="Mathew T."/>
            <person name="Moen C."/>
            <person name="Morales K."/>
            <person name="Munidasa M."/>
            <person name="Nazareth L."/>
            <person name="Ngo R."/>
            <person name="Nguyen L."/>
            <person name="Okwuonu G."/>
            <person name="Ongeri F."/>
            <person name="Patil S."/>
            <person name="Petrosino J."/>
            <person name="Pham C."/>
            <person name="Pham P."/>
            <person name="Pu L.-L."/>
            <person name="Puazo M."/>
            <person name="Raj R."/>
            <person name="Reid J."/>
            <person name="Rouhana J."/>
            <person name="Saada N."/>
            <person name="Shang Y."/>
            <person name="Simmons D."/>
            <person name="Thornton R."/>
            <person name="Warren J."/>
            <person name="Weissenberger G."/>
            <person name="Zhang J."/>
            <person name="Zhang L."/>
            <person name="Zhou C."/>
            <person name="Zhu D."/>
            <person name="Muzny D."/>
            <person name="Worley K."/>
            <person name="Gibbs R."/>
        </authorList>
    </citation>
    <scope>NUCLEOTIDE SEQUENCE [LARGE SCALE GENOMIC DNA]</scope>
    <source>
        <strain evidence="1 2">ATCC 33300</strain>
    </source>
</reference>
<dbReference type="HOGENOM" id="CLU_3239798_0_0_10"/>
<organism evidence="1 2">
    <name type="scientific">Sphingobacterium spiritivorum ATCC 33300</name>
    <dbReference type="NCBI Taxonomy" id="525372"/>
    <lineage>
        <taxon>Bacteria</taxon>
        <taxon>Pseudomonadati</taxon>
        <taxon>Bacteroidota</taxon>
        <taxon>Sphingobacteriia</taxon>
        <taxon>Sphingobacteriales</taxon>
        <taxon>Sphingobacteriaceae</taxon>
        <taxon>Sphingobacterium</taxon>
    </lineage>
</organism>
<protein>
    <submittedName>
        <fullName evidence="1">Uncharacterized protein</fullName>
    </submittedName>
</protein>
<evidence type="ECO:0000313" key="2">
    <source>
        <dbReference type="Proteomes" id="UP000006241"/>
    </source>
</evidence>
<dbReference type="AlphaFoldDB" id="C2FVK1"/>
<dbReference type="Proteomes" id="UP000006241">
    <property type="component" value="Unassembled WGS sequence"/>
</dbReference>